<dbReference type="GO" id="GO:0003677">
    <property type="term" value="F:DNA binding"/>
    <property type="evidence" value="ECO:0007669"/>
    <property type="project" value="UniProtKB-KW"/>
</dbReference>
<evidence type="ECO:0000256" key="1">
    <source>
        <dbReference type="ARBA" id="ARBA00003502"/>
    </source>
</evidence>
<dbReference type="Pfam" id="PF00126">
    <property type="entry name" value="HTH_1"/>
    <property type="match status" value="1"/>
</dbReference>
<keyword evidence="4 7" id="KW-0238">DNA-binding</keyword>
<dbReference type="SUPFAM" id="SSF53850">
    <property type="entry name" value="Periplasmic binding protein-like II"/>
    <property type="match status" value="1"/>
</dbReference>
<dbReference type="GO" id="GO:0003700">
    <property type="term" value="F:DNA-binding transcription factor activity"/>
    <property type="evidence" value="ECO:0007669"/>
    <property type="project" value="InterPro"/>
</dbReference>
<feature type="domain" description="HTH lysR-type" evidence="6">
    <location>
        <begin position="17"/>
        <end position="74"/>
    </location>
</feature>
<evidence type="ECO:0000259" key="6">
    <source>
        <dbReference type="PROSITE" id="PS50931"/>
    </source>
</evidence>
<reference evidence="7 8" key="1">
    <citation type="submission" date="2016-10" db="EMBL/GenBank/DDBJ databases">
        <authorList>
            <person name="de Groot N.N."/>
        </authorList>
    </citation>
    <scope>NUCLEOTIDE SEQUENCE [LARGE SCALE GENOMIC DNA]</scope>
    <source>
        <strain evidence="7 8">MT12</strain>
    </source>
</reference>
<keyword evidence="5" id="KW-0804">Transcription</keyword>
<dbReference type="Pfam" id="PF03466">
    <property type="entry name" value="LysR_substrate"/>
    <property type="match status" value="1"/>
</dbReference>
<evidence type="ECO:0000313" key="7">
    <source>
        <dbReference type="EMBL" id="SED23795.1"/>
    </source>
</evidence>
<dbReference type="InterPro" id="IPR005119">
    <property type="entry name" value="LysR_subst-bd"/>
</dbReference>
<keyword evidence="3" id="KW-0805">Transcription regulation</keyword>
<dbReference type="PROSITE" id="PS50931">
    <property type="entry name" value="HTH_LYSR"/>
    <property type="match status" value="1"/>
</dbReference>
<dbReference type="InterPro" id="IPR036390">
    <property type="entry name" value="WH_DNA-bd_sf"/>
</dbReference>
<dbReference type="Proteomes" id="UP000198992">
    <property type="component" value="Unassembled WGS sequence"/>
</dbReference>
<organism evidence="7 8">
    <name type="scientific">Bradyrhizobium erythrophlei</name>
    <dbReference type="NCBI Taxonomy" id="1437360"/>
    <lineage>
        <taxon>Bacteria</taxon>
        <taxon>Pseudomonadati</taxon>
        <taxon>Pseudomonadota</taxon>
        <taxon>Alphaproteobacteria</taxon>
        <taxon>Hyphomicrobiales</taxon>
        <taxon>Nitrobacteraceae</taxon>
        <taxon>Bradyrhizobium</taxon>
    </lineage>
</organism>
<evidence type="ECO:0000313" key="8">
    <source>
        <dbReference type="Proteomes" id="UP000198992"/>
    </source>
</evidence>
<accession>A0A1H4Z1M0</accession>
<dbReference type="Gene3D" id="3.40.190.10">
    <property type="entry name" value="Periplasmic binding protein-like II"/>
    <property type="match status" value="2"/>
</dbReference>
<gene>
    <name evidence="7" type="ORF">SAMN05444164_4186</name>
</gene>
<evidence type="ECO:0000256" key="4">
    <source>
        <dbReference type="ARBA" id="ARBA00023125"/>
    </source>
</evidence>
<dbReference type="GO" id="GO:0032993">
    <property type="term" value="C:protein-DNA complex"/>
    <property type="evidence" value="ECO:0007669"/>
    <property type="project" value="TreeGrafter"/>
</dbReference>
<dbReference type="CDD" id="cd08414">
    <property type="entry name" value="PBP2_LTTR_aromatics_like"/>
    <property type="match status" value="1"/>
</dbReference>
<comment type="function">
    <text evidence="1">NodD regulates the expression of the nodABCFE genes which encode other nodulation proteins. NodD is also a negative regulator of its own expression. Binds flavonoids as inducers.</text>
</comment>
<dbReference type="Gene3D" id="1.10.10.10">
    <property type="entry name" value="Winged helix-like DNA-binding domain superfamily/Winged helix DNA-binding domain"/>
    <property type="match status" value="1"/>
</dbReference>
<evidence type="ECO:0000256" key="3">
    <source>
        <dbReference type="ARBA" id="ARBA00023015"/>
    </source>
</evidence>
<evidence type="ECO:0000256" key="2">
    <source>
        <dbReference type="ARBA" id="ARBA00009437"/>
    </source>
</evidence>
<evidence type="ECO:0000256" key="5">
    <source>
        <dbReference type="ARBA" id="ARBA00023163"/>
    </source>
</evidence>
<dbReference type="InterPro" id="IPR000847">
    <property type="entry name" value="LysR_HTH_N"/>
</dbReference>
<dbReference type="InterPro" id="IPR036388">
    <property type="entry name" value="WH-like_DNA-bd_sf"/>
</dbReference>
<proteinExistence type="inferred from homology"/>
<sequence>MVDNAGTRRQARRKVTIGLQHLRFAVLANDCGSLRRAAEMLTVRHSAMSRSIGQFEHLIGARLFERSSAGIKPTLAGKGVIRMARVILEQLDALVATGRSIGRGQTGRISVGLYTSISAGNLRNNLIDFRKRFPHLELGITERPRAHLLNALRSGAIDVLVVTGDARSMDNKTLKLWSERIFVSLPEGHPLQARDIVYWTDLRNETVLLSHHDLSRELEDVIISKLVSAGDRPKIERHDASRSFIKSLVSMGLGVSLMLESDAGASFDDLVYREIRDGTGSSRIEYSAQWRSDNENPALQSFLQLLLERYPSSTRAE</sequence>
<dbReference type="SUPFAM" id="SSF46785">
    <property type="entry name" value="Winged helix' DNA-binding domain"/>
    <property type="match status" value="1"/>
</dbReference>
<dbReference type="OrthoDB" id="7216893at2"/>
<dbReference type="PANTHER" id="PTHR30346:SF0">
    <property type="entry name" value="HCA OPERON TRANSCRIPTIONAL ACTIVATOR HCAR"/>
    <property type="match status" value="1"/>
</dbReference>
<dbReference type="PANTHER" id="PTHR30346">
    <property type="entry name" value="TRANSCRIPTIONAL DUAL REGULATOR HCAR-RELATED"/>
    <property type="match status" value="1"/>
</dbReference>
<name>A0A1H4Z1M0_9BRAD</name>
<comment type="similarity">
    <text evidence="2">Belongs to the LysR transcriptional regulatory family.</text>
</comment>
<dbReference type="AlphaFoldDB" id="A0A1H4Z1M0"/>
<dbReference type="EMBL" id="FNTH01000001">
    <property type="protein sequence ID" value="SED23795.1"/>
    <property type="molecule type" value="Genomic_DNA"/>
</dbReference>
<dbReference type="RefSeq" id="WP_092118522.1">
    <property type="nucleotide sequence ID" value="NZ_FNTH01000001.1"/>
</dbReference>
<protein>
    <submittedName>
        <fullName evidence="7">DNA-binding transcriptional regulator, LysR family</fullName>
    </submittedName>
</protein>